<feature type="region of interest" description="Disordered" evidence="1">
    <location>
        <begin position="206"/>
        <end position="229"/>
    </location>
</feature>
<accession>A0AAF0EP18</accession>
<dbReference type="Proteomes" id="UP001219933">
    <property type="component" value="Chromosome 1"/>
</dbReference>
<reference evidence="2" key="1">
    <citation type="submission" date="2023-03" db="EMBL/GenBank/DDBJ databases">
        <title>Mating type loci evolution in Malassezia.</title>
        <authorList>
            <person name="Coelho M.A."/>
        </authorList>
    </citation>
    <scope>NUCLEOTIDE SEQUENCE</scope>
    <source>
        <strain evidence="2">CBS 11721</strain>
    </source>
</reference>
<proteinExistence type="predicted"/>
<organism evidence="2 3">
    <name type="scientific">Malassezia cuniculi</name>
    <dbReference type="NCBI Taxonomy" id="948313"/>
    <lineage>
        <taxon>Eukaryota</taxon>
        <taxon>Fungi</taxon>
        <taxon>Dikarya</taxon>
        <taxon>Basidiomycota</taxon>
        <taxon>Ustilaginomycotina</taxon>
        <taxon>Malasseziomycetes</taxon>
        <taxon>Malasseziales</taxon>
        <taxon>Malasseziaceae</taxon>
        <taxon>Malassezia</taxon>
    </lineage>
</organism>
<evidence type="ECO:0000256" key="1">
    <source>
        <dbReference type="SAM" id="MobiDB-lite"/>
    </source>
</evidence>
<dbReference type="EMBL" id="CP119877">
    <property type="protein sequence ID" value="WFD33951.1"/>
    <property type="molecule type" value="Genomic_DNA"/>
</dbReference>
<evidence type="ECO:0000313" key="2">
    <source>
        <dbReference type="EMBL" id="WFD33951.1"/>
    </source>
</evidence>
<gene>
    <name evidence="2" type="ORF">MCUN1_000779</name>
</gene>
<keyword evidence="3" id="KW-1185">Reference proteome</keyword>
<sequence>MALFIEEISDAGAQGLVSYTVVQPSSVVERHDAGSLLYLLESTPSAEPELVNFDRLIENELLADALGHRLLAVSGYDIDDELGHEQDILIERILALDDDVIAPGSLTGLHRRARTRRGRHARRGIHQEGFIAPRDIDDIDQDDSDEYFDWLGAQILRRRTGHPCWVIDGAHDGGRDSDDSSLAGDDAHVYDALDAVEPTIELELGSDETDIDYVPLQERPRKTARTNRQ</sequence>
<evidence type="ECO:0000313" key="3">
    <source>
        <dbReference type="Proteomes" id="UP001219933"/>
    </source>
</evidence>
<protein>
    <submittedName>
        <fullName evidence="2">Uncharacterized protein</fullName>
    </submittedName>
</protein>
<dbReference type="AlphaFoldDB" id="A0AAF0EP18"/>
<name>A0AAF0EP18_9BASI</name>